<sequence>MALNYMFNKILVVCVGNICRSPTGEYLLKSLLPGKQIDSAGIAVEKSKLTGRPADSMATQVAAEHGISLEGHASTQLTEAMAREYDLILVMEKGHIDAVCSIAPAARGKTMLFGQWIGQKEIPDPHKQCREAFDFAWTLLDEAAKAWAKKL</sequence>
<evidence type="ECO:0000256" key="6">
    <source>
        <dbReference type="PIRSR" id="PIRSR617867-1"/>
    </source>
</evidence>
<evidence type="ECO:0000256" key="2">
    <source>
        <dbReference type="ARBA" id="ARBA00013064"/>
    </source>
</evidence>
<proteinExistence type="inferred from homology"/>
<dbReference type="PANTHER" id="PTHR11717:SF31">
    <property type="entry name" value="LOW MOLECULAR WEIGHT PROTEIN-TYROSINE-PHOSPHATASE ETP-RELATED"/>
    <property type="match status" value="1"/>
</dbReference>
<protein>
    <recommendedName>
        <fullName evidence="2">protein-tyrosine-phosphatase</fullName>
        <ecNumber evidence="2">3.1.3.48</ecNumber>
    </recommendedName>
</protein>
<evidence type="ECO:0000256" key="5">
    <source>
        <dbReference type="ARBA" id="ARBA00051722"/>
    </source>
</evidence>
<evidence type="ECO:0000313" key="9">
    <source>
        <dbReference type="Proteomes" id="UP000254512"/>
    </source>
</evidence>
<name>A0A377HMG9_GRIHO</name>
<dbReference type="InterPro" id="IPR036196">
    <property type="entry name" value="Ptyr_pPase_sf"/>
</dbReference>
<keyword evidence="4" id="KW-0904">Protein phosphatase</keyword>
<evidence type="ECO:0000259" key="7">
    <source>
        <dbReference type="SMART" id="SM00226"/>
    </source>
</evidence>
<dbReference type="Pfam" id="PF01451">
    <property type="entry name" value="LMWPc"/>
    <property type="match status" value="1"/>
</dbReference>
<dbReference type="Gene3D" id="3.40.50.2300">
    <property type="match status" value="1"/>
</dbReference>
<dbReference type="FunFam" id="3.40.50.2300:FF:000041">
    <property type="entry name" value="Low molecular weight protein-tyrosine-phosphatase"/>
    <property type="match status" value="1"/>
</dbReference>
<feature type="active site" evidence="6">
    <location>
        <position position="20"/>
    </location>
</feature>
<dbReference type="Proteomes" id="UP000254512">
    <property type="component" value="Unassembled WGS sequence"/>
</dbReference>
<dbReference type="InterPro" id="IPR017867">
    <property type="entry name" value="Tyr_phospatase_low_mol_wt"/>
</dbReference>
<evidence type="ECO:0000256" key="4">
    <source>
        <dbReference type="ARBA" id="ARBA00022912"/>
    </source>
</evidence>
<organism evidence="8 9">
    <name type="scientific">Grimontia hollisae</name>
    <name type="common">Vibrio hollisae</name>
    <dbReference type="NCBI Taxonomy" id="673"/>
    <lineage>
        <taxon>Bacteria</taxon>
        <taxon>Pseudomonadati</taxon>
        <taxon>Pseudomonadota</taxon>
        <taxon>Gammaproteobacteria</taxon>
        <taxon>Vibrionales</taxon>
        <taxon>Vibrionaceae</taxon>
        <taxon>Grimontia</taxon>
    </lineage>
</organism>
<keyword evidence="3 8" id="KW-0378">Hydrolase</keyword>
<feature type="active site" description="Nucleophile" evidence="6">
    <location>
        <position position="14"/>
    </location>
</feature>
<evidence type="ECO:0000256" key="1">
    <source>
        <dbReference type="ARBA" id="ARBA00011063"/>
    </source>
</evidence>
<dbReference type="STRING" id="673.AL542_04905"/>
<gene>
    <name evidence="8" type="primary">wzb</name>
    <name evidence="8" type="ORF">NCTC11645_01277</name>
</gene>
<dbReference type="AlphaFoldDB" id="A0A377HMG9"/>
<comment type="catalytic activity">
    <reaction evidence="5">
        <text>O-phospho-L-tyrosyl-[protein] + H2O = L-tyrosyl-[protein] + phosphate</text>
        <dbReference type="Rhea" id="RHEA:10684"/>
        <dbReference type="Rhea" id="RHEA-COMP:10136"/>
        <dbReference type="Rhea" id="RHEA-COMP:20101"/>
        <dbReference type="ChEBI" id="CHEBI:15377"/>
        <dbReference type="ChEBI" id="CHEBI:43474"/>
        <dbReference type="ChEBI" id="CHEBI:46858"/>
        <dbReference type="ChEBI" id="CHEBI:61978"/>
        <dbReference type="EC" id="3.1.3.48"/>
    </reaction>
</comment>
<dbReference type="GO" id="GO:0004725">
    <property type="term" value="F:protein tyrosine phosphatase activity"/>
    <property type="evidence" value="ECO:0007669"/>
    <property type="project" value="UniProtKB-EC"/>
</dbReference>
<evidence type="ECO:0000256" key="3">
    <source>
        <dbReference type="ARBA" id="ARBA00022801"/>
    </source>
</evidence>
<evidence type="ECO:0000313" key="8">
    <source>
        <dbReference type="EMBL" id="STO56902.1"/>
    </source>
</evidence>
<dbReference type="EMBL" id="UGHD01000002">
    <property type="protein sequence ID" value="STO56902.1"/>
    <property type="molecule type" value="Genomic_DNA"/>
</dbReference>
<dbReference type="CDD" id="cd16343">
    <property type="entry name" value="LMWPTP"/>
    <property type="match status" value="1"/>
</dbReference>
<dbReference type="EC" id="3.1.3.48" evidence="2"/>
<comment type="similarity">
    <text evidence="1">Belongs to the low molecular weight phosphotyrosine protein phosphatase family.</text>
</comment>
<dbReference type="PRINTS" id="PR00719">
    <property type="entry name" value="LMWPTPASE"/>
</dbReference>
<dbReference type="InterPro" id="IPR050438">
    <property type="entry name" value="LMW_PTPase"/>
</dbReference>
<accession>A0A377HMG9</accession>
<feature type="domain" description="Phosphotyrosine protein phosphatase I" evidence="7">
    <location>
        <begin position="8"/>
        <end position="150"/>
    </location>
</feature>
<feature type="active site" description="Proton donor" evidence="6">
    <location>
        <position position="124"/>
    </location>
</feature>
<reference evidence="8 9" key="1">
    <citation type="submission" date="2018-06" db="EMBL/GenBank/DDBJ databases">
        <authorList>
            <consortium name="Pathogen Informatics"/>
            <person name="Doyle S."/>
        </authorList>
    </citation>
    <scope>NUCLEOTIDE SEQUENCE [LARGE SCALE GENOMIC DNA]</scope>
    <source>
        <strain evidence="8 9">NCTC11645</strain>
    </source>
</reference>
<dbReference type="PANTHER" id="PTHR11717">
    <property type="entry name" value="LOW MOLECULAR WEIGHT PROTEIN TYROSINE PHOSPHATASE"/>
    <property type="match status" value="1"/>
</dbReference>
<dbReference type="InterPro" id="IPR023485">
    <property type="entry name" value="Ptyr_pPase"/>
</dbReference>
<dbReference type="SUPFAM" id="SSF52788">
    <property type="entry name" value="Phosphotyrosine protein phosphatases I"/>
    <property type="match status" value="1"/>
</dbReference>
<dbReference type="SMART" id="SM00226">
    <property type="entry name" value="LMWPc"/>
    <property type="match status" value="1"/>
</dbReference>